<feature type="compositionally biased region" description="Gly residues" evidence="4">
    <location>
        <begin position="102"/>
        <end position="117"/>
    </location>
</feature>
<dbReference type="InterPro" id="IPR004401">
    <property type="entry name" value="YbaB/EbfC"/>
</dbReference>
<proteinExistence type="inferred from homology"/>
<comment type="subunit">
    <text evidence="2">Homodimer.</text>
</comment>
<evidence type="ECO:0000256" key="3">
    <source>
        <dbReference type="SAM" id="Coils"/>
    </source>
</evidence>
<keyword evidence="6" id="KW-1185">Reference proteome</keyword>
<dbReference type="RefSeq" id="WP_067832469.1">
    <property type="nucleotide sequence ID" value="NZ_BAAALP010000022.1"/>
</dbReference>
<name>A0A7W3QKM5_ACTNM</name>
<dbReference type="PANTHER" id="PTHR33449:SF1">
    <property type="entry name" value="NUCLEOID-ASSOCIATED PROTEIN YBAB"/>
    <property type="match status" value="1"/>
</dbReference>
<evidence type="ECO:0000256" key="4">
    <source>
        <dbReference type="SAM" id="MobiDB-lite"/>
    </source>
</evidence>
<gene>
    <name evidence="5" type="ORF">HNR61_002190</name>
</gene>
<dbReference type="HAMAP" id="MF_00274">
    <property type="entry name" value="DNA_YbaB_EbfC"/>
    <property type="match status" value="1"/>
</dbReference>
<keyword evidence="3" id="KW-0175">Coiled coil</keyword>
<keyword evidence="2" id="KW-0963">Cytoplasm</keyword>
<comment type="similarity">
    <text evidence="2">Belongs to the YbaB/EbfC family.</text>
</comment>
<keyword evidence="1 2" id="KW-0238">DNA-binding</keyword>
<dbReference type="GO" id="GO:0043590">
    <property type="term" value="C:bacterial nucleoid"/>
    <property type="evidence" value="ECO:0007669"/>
    <property type="project" value="UniProtKB-UniRule"/>
</dbReference>
<comment type="caution">
    <text evidence="5">The sequence shown here is derived from an EMBL/GenBank/DDBJ whole genome shotgun (WGS) entry which is preliminary data.</text>
</comment>
<protein>
    <recommendedName>
        <fullName evidence="2">Nucleoid-associated protein HNR61_002190</fullName>
    </recommendedName>
</protein>
<dbReference type="Proteomes" id="UP000572680">
    <property type="component" value="Unassembled WGS sequence"/>
</dbReference>
<accession>A0A7W3QKM5</accession>
<dbReference type="PANTHER" id="PTHR33449">
    <property type="entry name" value="NUCLEOID-ASSOCIATED PROTEIN YBAB"/>
    <property type="match status" value="1"/>
</dbReference>
<evidence type="ECO:0000256" key="2">
    <source>
        <dbReference type="HAMAP-Rule" id="MF_00274"/>
    </source>
</evidence>
<dbReference type="EMBL" id="JACJIA010000002">
    <property type="protein sequence ID" value="MBA8950577.1"/>
    <property type="molecule type" value="Genomic_DNA"/>
</dbReference>
<feature type="region of interest" description="Disordered" evidence="4">
    <location>
        <begin position="95"/>
        <end position="125"/>
    </location>
</feature>
<comment type="function">
    <text evidence="2">Binds to DNA and alters its conformation. May be involved in regulation of gene expression, nucleoid organization and DNA protection.</text>
</comment>
<evidence type="ECO:0000256" key="1">
    <source>
        <dbReference type="ARBA" id="ARBA00023125"/>
    </source>
</evidence>
<dbReference type="AlphaFoldDB" id="A0A7W3QKM5"/>
<dbReference type="PIRSF" id="PIRSF004555">
    <property type="entry name" value="UCP004555"/>
    <property type="match status" value="1"/>
</dbReference>
<dbReference type="Pfam" id="PF02575">
    <property type="entry name" value="YbaB_DNA_bd"/>
    <property type="match status" value="1"/>
</dbReference>
<dbReference type="GO" id="GO:0003677">
    <property type="term" value="F:DNA binding"/>
    <property type="evidence" value="ECO:0007669"/>
    <property type="project" value="UniProtKB-UniRule"/>
</dbReference>
<organism evidence="5 6">
    <name type="scientific">Actinomadura namibiensis</name>
    <dbReference type="NCBI Taxonomy" id="182080"/>
    <lineage>
        <taxon>Bacteria</taxon>
        <taxon>Bacillati</taxon>
        <taxon>Actinomycetota</taxon>
        <taxon>Actinomycetes</taxon>
        <taxon>Streptosporangiales</taxon>
        <taxon>Thermomonosporaceae</taxon>
        <taxon>Actinomadura</taxon>
    </lineage>
</organism>
<feature type="coiled-coil region" evidence="3">
    <location>
        <begin position="3"/>
        <end position="30"/>
    </location>
</feature>
<comment type="subcellular location">
    <subcellularLocation>
        <location evidence="2">Cytoplasm</location>
        <location evidence="2">Nucleoid</location>
    </subcellularLocation>
</comment>
<evidence type="ECO:0000313" key="5">
    <source>
        <dbReference type="EMBL" id="MBA8950577.1"/>
    </source>
</evidence>
<dbReference type="InterPro" id="IPR036894">
    <property type="entry name" value="YbaB-like_sf"/>
</dbReference>
<sequence length="125" mass="12868">MNIQELLQQAQRMQEQLVSAQQELAETQVEGTAGGGLVTVKINGQGEVVDLRIDPKAIDPGDPADTAETVADLVLAAIRDAGRAIQELMQQKMGPLTQGLGDIPGLGQGGMPGLPGMPGGPPPGH</sequence>
<dbReference type="Gene3D" id="3.30.1310.10">
    <property type="entry name" value="Nucleoid-associated protein YbaB-like domain"/>
    <property type="match status" value="1"/>
</dbReference>
<evidence type="ECO:0000313" key="6">
    <source>
        <dbReference type="Proteomes" id="UP000572680"/>
    </source>
</evidence>
<dbReference type="GO" id="GO:0005829">
    <property type="term" value="C:cytosol"/>
    <property type="evidence" value="ECO:0007669"/>
    <property type="project" value="TreeGrafter"/>
</dbReference>
<dbReference type="NCBIfam" id="TIGR00103">
    <property type="entry name" value="DNA_YbaB_EbfC"/>
    <property type="match status" value="1"/>
</dbReference>
<dbReference type="SUPFAM" id="SSF82607">
    <property type="entry name" value="YbaB-like"/>
    <property type="match status" value="1"/>
</dbReference>
<reference evidence="5 6" key="1">
    <citation type="submission" date="2020-08" db="EMBL/GenBank/DDBJ databases">
        <title>Genomic Encyclopedia of Type Strains, Phase IV (KMG-IV): sequencing the most valuable type-strain genomes for metagenomic binning, comparative biology and taxonomic classification.</title>
        <authorList>
            <person name="Goeker M."/>
        </authorList>
    </citation>
    <scope>NUCLEOTIDE SEQUENCE [LARGE SCALE GENOMIC DNA]</scope>
    <source>
        <strain evidence="5 6">DSM 44197</strain>
    </source>
</reference>